<dbReference type="Proteomes" id="UP000677054">
    <property type="component" value="Unassembled WGS sequence"/>
</dbReference>
<dbReference type="Gene3D" id="2.60.120.1000">
    <property type="match status" value="1"/>
</dbReference>
<dbReference type="AlphaFoldDB" id="A0A7R8X513"/>
<sequence>MALRMWRYCHGRQLQSDEPSLNDTHRLAVEKNRKAGTDLYETALDSVSELKCHAELEEMMWTMMAKIEELAKDNTQLKLDNEQLQITAAQLELNVENLKSLLENTMEDRLQYLEAITRQITSSTIVLHDSMEHTEVDRCPDPGCYSRSIVYDASMKQMQALIEQSESCEQQIRYDCLSTALITCGTAYAWWADRHGVPQYYWAGSHAGEHVCSCGLSNECIDPALPCNCDAEAPQWESDEGSITNGTALPITQLRFGGLRFNAQRAKYILSGLVCRGKAAPPENPVESCSSLRKAGHTRTGYYLVSTKNGRLDVVLCRMDLEDNDADFQLDTGARIAEESVYFNVYRTRHIALAAFLQLERKLSLANRQAGLEVPEKWYEHQPESVVENASSNILWDMPIITACSIGCNRPDLTIYKKTTALVDVSIIADNNQQEKTREKMEKYPELKVEVEQLCGMKTIVPIIIGTIDVVL</sequence>
<gene>
    <name evidence="2" type="ORF">DSTB1V02_LOCUS3518</name>
</gene>
<keyword evidence="3" id="KW-1185">Reference proteome</keyword>
<protein>
    <submittedName>
        <fullName evidence="2">Uncharacterized protein</fullName>
    </submittedName>
</protein>
<proteinExistence type="predicted"/>
<dbReference type="EMBL" id="LR899981">
    <property type="protein sequence ID" value="CAD7243602.1"/>
    <property type="molecule type" value="Genomic_DNA"/>
</dbReference>
<dbReference type="PANTHER" id="PTHR35450">
    <property type="entry name" value="REVERSE TRANSCRIPTASE DOMAIN-CONTAINING PROTEIN"/>
    <property type="match status" value="1"/>
</dbReference>
<evidence type="ECO:0000313" key="3">
    <source>
        <dbReference type="Proteomes" id="UP000677054"/>
    </source>
</evidence>
<reference evidence="2" key="1">
    <citation type="submission" date="2020-11" db="EMBL/GenBank/DDBJ databases">
        <authorList>
            <person name="Tran Van P."/>
        </authorList>
    </citation>
    <scope>NUCLEOTIDE SEQUENCE</scope>
</reference>
<organism evidence="2">
    <name type="scientific">Darwinula stevensoni</name>
    <dbReference type="NCBI Taxonomy" id="69355"/>
    <lineage>
        <taxon>Eukaryota</taxon>
        <taxon>Metazoa</taxon>
        <taxon>Ecdysozoa</taxon>
        <taxon>Arthropoda</taxon>
        <taxon>Crustacea</taxon>
        <taxon>Oligostraca</taxon>
        <taxon>Ostracoda</taxon>
        <taxon>Podocopa</taxon>
        <taxon>Podocopida</taxon>
        <taxon>Darwinulocopina</taxon>
        <taxon>Darwinuloidea</taxon>
        <taxon>Darwinulidae</taxon>
        <taxon>Darwinula</taxon>
    </lineage>
</organism>
<evidence type="ECO:0000313" key="2">
    <source>
        <dbReference type="EMBL" id="CAD7243602.1"/>
    </source>
</evidence>
<dbReference type="OrthoDB" id="5989513at2759"/>
<name>A0A7R8X513_9CRUS</name>
<dbReference type="EMBL" id="CAJPEV010000464">
    <property type="protein sequence ID" value="CAG0885540.1"/>
    <property type="molecule type" value="Genomic_DNA"/>
</dbReference>
<keyword evidence="1" id="KW-0175">Coiled coil</keyword>
<dbReference type="PANTHER" id="PTHR35450:SF2">
    <property type="entry name" value="REVERSE TRANSCRIPTASE DOMAIN-CONTAINING PROTEIN"/>
    <property type="match status" value="1"/>
</dbReference>
<feature type="coiled-coil region" evidence="1">
    <location>
        <begin position="67"/>
        <end position="108"/>
    </location>
</feature>
<accession>A0A7R8X513</accession>
<evidence type="ECO:0000256" key="1">
    <source>
        <dbReference type="SAM" id="Coils"/>
    </source>
</evidence>